<feature type="domain" description="Aerotolerance regulator N-terminal" evidence="2">
    <location>
        <begin position="1"/>
        <end position="77"/>
    </location>
</feature>
<comment type="caution">
    <text evidence="3">The sequence shown here is derived from an EMBL/GenBank/DDBJ whole genome shotgun (WGS) entry which is preliminary data.</text>
</comment>
<proteinExistence type="predicted"/>
<feature type="transmembrane region" description="Helical" evidence="1">
    <location>
        <begin position="57"/>
        <end position="79"/>
    </location>
</feature>
<dbReference type="PANTHER" id="PTHR37464">
    <property type="entry name" value="BLL2463 PROTEIN"/>
    <property type="match status" value="1"/>
</dbReference>
<reference evidence="3 4" key="1">
    <citation type="submission" date="2019-12" db="EMBL/GenBank/DDBJ databases">
        <title>Mucilaginibacter sp. HMF7410 genome sequencing and assembly.</title>
        <authorList>
            <person name="Kang H."/>
            <person name="Cha I."/>
            <person name="Kim H."/>
            <person name="Joh K."/>
        </authorList>
    </citation>
    <scope>NUCLEOTIDE SEQUENCE [LARGE SCALE GENOMIC DNA]</scope>
    <source>
        <strain evidence="3 4">HMF7410</strain>
    </source>
</reference>
<accession>A0A7K1SUL9</accession>
<keyword evidence="4" id="KW-1185">Reference proteome</keyword>
<dbReference type="RefSeq" id="WP_157564903.1">
    <property type="nucleotide sequence ID" value="NZ_WPIK01000004.1"/>
</dbReference>
<dbReference type="InterPro" id="IPR011933">
    <property type="entry name" value="Double_TM_dom"/>
</dbReference>
<gene>
    <name evidence="3" type="ORF">GO621_05330</name>
</gene>
<dbReference type="PANTHER" id="PTHR37464:SF1">
    <property type="entry name" value="BLL2463 PROTEIN"/>
    <property type="match status" value="1"/>
</dbReference>
<keyword evidence="1" id="KW-1133">Transmembrane helix</keyword>
<evidence type="ECO:0000259" key="2">
    <source>
        <dbReference type="Pfam" id="PF07584"/>
    </source>
</evidence>
<keyword evidence="1" id="KW-0812">Transmembrane</keyword>
<protein>
    <recommendedName>
        <fullName evidence="2">Aerotolerance regulator N-terminal domain-containing protein</fullName>
    </recommendedName>
</protein>
<evidence type="ECO:0000313" key="3">
    <source>
        <dbReference type="EMBL" id="MVN20957.1"/>
    </source>
</evidence>
<dbReference type="InterPro" id="IPR024163">
    <property type="entry name" value="Aerotolerance_reg_N"/>
</dbReference>
<evidence type="ECO:0000313" key="4">
    <source>
        <dbReference type="Proteomes" id="UP000462014"/>
    </source>
</evidence>
<name>A0A7K1SUL9_9SPHI</name>
<dbReference type="AlphaFoldDB" id="A0A7K1SUL9"/>
<dbReference type="Proteomes" id="UP000462014">
    <property type="component" value="Unassembled WGS sequence"/>
</dbReference>
<dbReference type="Pfam" id="PF07584">
    <property type="entry name" value="BatA"/>
    <property type="match status" value="1"/>
</dbReference>
<evidence type="ECO:0000256" key="1">
    <source>
        <dbReference type="SAM" id="Phobius"/>
    </source>
</evidence>
<dbReference type="NCBIfam" id="TIGR02226">
    <property type="entry name" value="two_anch"/>
    <property type="match status" value="1"/>
</dbReference>
<keyword evidence="1" id="KW-0472">Membrane</keyword>
<sequence length="510" mass="58054">MLQLLNPLWLWTIAGIIVPIVIHLWHIKTGKTLKIGSIALLGESARQSSRSFRITDLILLLLRCLMLIILALLLTAPFWQKQAKLTKAKGWVLLEKQPVKEVYARFKPQIDSLIKAGYEIHEFDASFKAIKPEEILKDSTKSQSRSYWSLLKLLEQQLPQKTPVYLFTSNQLRYFKDNRPELALDLHWKTHTPADSVSTWIQGAYLTPTDSIQLIVGNSKASGTSFSKINLQSTDRGNPLFNVSVEEGKPVAALKNSPQPPVPVDTSTLKITIYQNQFPADAAYLEAALQAVKKFSGRKIKLISATNFNQIPAKQNWIFWLSNQNFPQKNQKLVAGGNLFEYETGKQQAINSWINSSESFGRSASEPINLYQHFLADKRSIADENSETVWKDGFGGPVLSLQQNGNTNIYRFYSRFNPSWNDLPWSSDFPKMILNLIYESFPPVDFSNNDRRIMGEDQKQISTAISSDPSYKNSKQMDMIDLKHACWIALFLVFLLERILSQTKKEENYG</sequence>
<feature type="transmembrane region" description="Helical" evidence="1">
    <location>
        <begin position="6"/>
        <end position="25"/>
    </location>
</feature>
<dbReference type="EMBL" id="WPIK01000004">
    <property type="protein sequence ID" value="MVN20957.1"/>
    <property type="molecule type" value="Genomic_DNA"/>
</dbReference>
<organism evidence="3 4">
    <name type="scientific">Mucilaginibacter arboris</name>
    <dbReference type="NCBI Taxonomy" id="2682090"/>
    <lineage>
        <taxon>Bacteria</taxon>
        <taxon>Pseudomonadati</taxon>
        <taxon>Bacteroidota</taxon>
        <taxon>Sphingobacteriia</taxon>
        <taxon>Sphingobacteriales</taxon>
        <taxon>Sphingobacteriaceae</taxon>
        <taxon>Mucilaginibacter</taxon>
    </lineage>
</organism>